<organism evidence="1 2">
    <name type="scientific">Abrus precatorius</name>
    <name type="common">Indian licorice</name>
    <name type="synonym">Glycine abrus</name>
    <dbReference type="NCBI Taxonomy" id="3816"/>
    <lineage>
        <taxon>Eukaryota</taxon>
        <taxon>Viridiplantae</taxon>
        <taxon>Streptophyta</taxon>
        <taxon>Embryophyta</taxon>
        <taxon>Tracheophyta</taxon>
        <taxon>Spermatophyta</taxon>
        <taxon>Magnoliopsida</taxon>
        <taxon>eudicotyledons</taxon>
        <taxon>Gunneridae</taxon>
        <taxon>Pentapetalae</taxon>
        <taxon>rosids</taxon>
        <taxon>fabids</taxon>
        <taxon>Fabales</taxon>
        <taxon>Fabaceae</taxon>
        <taxon>Papilionoideae</taxon>
        <taxon>50 kb inversion clade</taxon>
        <taxon>NPAAA clade</taxon>
        <taxon>indigoferoid/millettioid clade</taxon>
        <taxon>Abreae</taxon>
        <taxon>Abrus</taxon>
    </lineage>
</organism>
<name>A0A8B8KFG0_ABRPR</name>
<dbReference type="AlphaFoldDB" id="A0A8B8KFG0"/>
<dbReference type="Proteomes" id="UP000694853">
    <property type="component" value="Unplaced"/>
</dbReference>
<dbReference type="InterPro" id="IPR021109">
    <property type="entry name" value="Peptidase_aspartic_dom_sf"/>
</dbReference>
<sequence length="203" mass="23477">MEAMEQMPTYARFIKELLTKKRRFSEETVELEAGCSAIIQKFLPQITNDQGSFTIPVSIGALPMGKALLDLGASINLMSLSMLKRIGELEIKPTRMTLQVVDRSMKYLYGVAKDDLVKVDKFVFPIDFFIMDMEEDMEVPLILGRPFMKTAKVIINVDDRKLKVRFHDEEVNFNVFEAMHHPKDKQQCFRMDVIDELCMVERT</sequence>
<dbReference type="PANTHER" id="PTHR33067">
    <property type="entry name" value="RNA-DIRECTED DNA POLYMERASE-RELATED"/>
    <property type="match status" value="1"/>
</dbReference>
<dbReference type="Gene3D" id="2.40.70.10">
    <property type="entry name" value="Acid Proteases"/>
    <property type="match status" value="1"/>
</dbReference>
<evidence type="ECO:0000313" key="1">
    <source>
        <dbReference type="Proteomes" id="UP000694853"/>
    </source>
</evidence>
<dbReference type="PANTHER" id="PTHR33067:SF9">
    <property type="entry name" value="RNA-DIRECTED DNA POLYMERASE"/>
    <property type="match status" value="1"/>
</dbReference>
<evidence type="ECO:0000313" key="2">
    <source>
        <dbReference type="RefSeq" id="XP_027341719.1"/>
    </source>
</evidence>
<dbReference type="CDD" id="cd00303">
    <property type="entry name" value="retropepsin_like"/>
    <property type="match status" value="1"/>
</dbReference>
<dbReference type="SUPFAM" id="SSF50630">
    <property type="entry name" value="Acid proteases"/>
    <property type="match status" value="1"/>
</dbReference>
<dbReference type="RefSeq" id="XP_027341719.1">
    <property type="nucleotide sequence ID" value="XM_027485918.1"/>
</dbReference>
<dbReference type="GeneID" id="113854728"/>
<gene>
    <name evidence="2" type="primary">LOC113854728</name>
</gene>
<accession>A0A8B8KFG0</accession>
<keyword evidence="1" id="KW-1185">Reference proteome</keyword>
<proteinExistence type="predicted"/>
<reference evidence="1" key="1">
    <citation type="journal article" date="2019" name="Toxins">
        <title>Detection of Abrin-Like and Prepropulchellin-Like Toxin Genes and Transcripts Using Whole Genome Sequencing and Full-Length Transcript Sequencing of Abrus precatorius.</title>
        <authorList>
            <person name="Hovde B.T."/>
            <person name="Daligault H.E."/>
            <person name="Hanschen E.R."/>
            <person name="Kunde Y.A."/>
            <person name="Johnson M.B."/>
            <person name="Starkenburg S.R."/>
            <person name="Johnson S.L."/>
        </authorList>
    </citation>
    <scope>NUCLEOTIDE SEQUENCE [LARGE SCALE GENOMIC DNA]</scope>
</reference>
<protein>
    <submittedName>
        <fullName evidence="2">Uncharacterized protein LOC113854728</fullName>
    </submittedName>
</protein>
<reference evidence="2" key="2">
    <citation type="submission" date="2025-08" db="UniProtKB">
        <authorList>
            <consortium name="RefSeq"/>
        </authorList>
    </citation>
    <scope>IDENTIFICATION</scope>
    <source>
        <tissue evidence="2">Young leaves</tissue>
    </source>
</reference>
<dbReference type="OrthoDB" id="1424208at2759"/>
<dbReference type="KEGG" id="aprc:113854728"/>